<dbReference type="OrthoDB" id="9781032at2"/>
<name>D2Z599_9BACT</name>
<accession>D2Z599</accession>
<dbReference type="GO" id="GO:0005737">
    <property type="term" value="C:cytoplasm"/>
    <property type="evidence" value="ECO:0007669"/>
    <property type="project" value="TreeGrafter"/>
</dbReference>
<dbReference type="InterPro" id="IPR011650">
    <property type="entry name" value="Peptidase_M20_dimer"/>
</dbReference>
<dbReference type="PIRSF" id="PIRSF037227">
    <property type="entry name" value="Aminobenzoyl-glu_utiliz_pB"/>
    <property type="match status" value="1"/>
</dbReference>
<dbReference type="InterPro" id="IPR002933">
    <property type="entry name" value="Peptidase_M20"/>
</dbReference>
<comment type="caution">
    <text evidence="3">The sequence shown here is derived from an EMBL/GenBank/DDBJ whole genome shotgun (WGS) entry which is preliminary data.</text>
</comment>
<dbReference type="GO" id="GO:0016805">
    <property type="term" value="F:dipeptidase activity"/>
    <property type="evidence" value="ECO:0007669"/>
    <property type="project" value="TreeGrafter"/>
</dbReference>
<reference evidence="3 4" key="1">
    <citation type="journal article" date="2010" name="Stand. Genomic Sci.">
        <title>Permanent draft genome sequence of Dethiosulfovibrio peptidovorans type strain (SEBR 4207).</title>
        <authorList>
            <person name="Labutti K."/>
            <person name="Mayilraj S."/>
            <person name="Clum A."/>
            <person name="Lucas S."/>
            <person name="Glavina Del Rio T."/>
            <person name="Nolan M."/>
            <person name="Tice H."/>
            <person name="Cheng J.F."/>
            <person name="Pitluck S."/>
            <person name="Liolios K."/>
            <person name="Ivanova N."/>
            <person name="Mavromatis K."/>
            <person name="Mikhailova N."/>
            <person name="Pati A."/>
            <person name="Goodwin L."/>
            <person name="Chen A."/>
            <person name="Palaniappan K."/>
            <person name="Land M."/>
            <person name="Hauser L."/>
            <person name="Chang Y.J."/>
            <person name="Jeffries C.D."/>
            <person name="Rohde M."/>
            <person name="Spring S."/>
            <person name="Goker M."/>
            <person name="Woyke T."/>
            <person name="Bristow J."/>
            <person name="Eisen J.A."/>
            <person name="Markowitz V."/>
            <person name="Hugenholtz P."/>
            <person name="Kyrpides N.C."/>
            <person name="Klenk H.P."/>
            <person name="Lapidus A."/>
        </authorList>
    </citation>
    <scope>NUCLEOTIDE SEQUENCE [LARGE SCALE GENOMIC DNA]</scope>
    <source>
        <strain evidence="3 4">DSM 11002</strain>
    </source>
</reference>
<evidence type="ECO:0000259" key="2">
    <source>
        <dbReference type="Pfam" id="PF07687"/>
    </source>
</evidence>
<dbReference type="PANTHER" id="PTHR30575">
    <property type="entry name" value="PEPTIDASE M20"/>
    <property type="match status" value="1"/>
</dbReference>
<dbReference type="GO" id="GO:0046657">
    <property type="term" value="P:folic acid catabolic process"/>
    <property type="evidence" value="ECO:0007669"/>
    <property type="project" value="TreeGrafter"/>
</dbReference>
<dbReference type="InterPro" id="IPR052030">
    <property type="entry name" value="Peptidase_M20/M20A_hydrolases"/>
</dbReference>
<proteinExistence type="predicted"/>
<dbReference type="AlphaFoldDB" id="D2Z599"/>
<dbReference type="eggNOG" id="COG1473">
    <property type="taxonomic scope" value="Bacteria"/>
</dbReference>
<dbReference type="FunFam" id="3.30.70.360:FF:000004">
    <property type="entry name" value="Peptidase M20 domain-containing protein 2"/>
    <property type="match status" value="1"/>
</dbReference>
<organism evidence="3 4">
    <name type="scientific">Dethiosulfovibrio peptidovorans DSM 11002</name>
    <dbReference type="NCBI Taxonomy" id="469381"/>
    <lineage>
        <taxon>Bacteria</taxon>
        <taxon>Thermotogati</taxon>
        <taxon>Synergistota</taxon>
        <taxon>Synergistia</taxon>
        <taxon>Synergistales</taxon>
        <taxon>Dethiosulfovibrionaceae</taxon>
        <taxon>Dethiosulfovibrio</taxon>
    </lineage>
</organism>
<dbReference type="Gene3D" id="3.40.630.10">
    <property type="entry name" value="Zn peptidases"/>
    <property type="match status" value="2"/>
</dbReference>
<dbReference type="Proteomes" id="UP000006427">
    <property type="component" value="Unassembled WGS sequence"/>
</dbReference>
<dbReference type="NCBIfam" id="TIGR01891">
    <property type="entry name" value="amidohydrolases"/>
    <property type="match status" value="1"/>
</dbReference>
<dbReference type="RefSeq" id="WP_005662563.1">
    <property type="nucleotide sequence ID" value="NZ_ABTR02000001.1"/>
</dbReference>
<dbReference type="Pfam" id="PF01546">
    <property type="entry name" value="Peptidase_M20"/>
    <property type="match status" value="1"/>
</dbReference>
<feature type="domain" description="Peptidase M20 dimerisation" evidence="2">
    <location>
        <begin position="190"/>
        <end position="279"/>
    </location>
</feature>
<keyword evidence="4" id="KW-1185">Reference proteome</keyword>
<dbReference type="InterPro" id="IPR017439">
    <property type="entry name" value="Amidohydrolase"/>
</dbReference>
<dbReference type="SUPFAM" id="SSF55031">
    <property type="entry name" value="Bacterial exopeptidase dimerisation domain"/>
    <property type="match status" value="1"/>
</dbReference>
<sequence length="474" mass="51071">MARSKHIGIDTMTDESRKDILRLLEEIAPKPEKLALDLWKNPELGLEERYAADRYEEILSLEGFQVQRGIGDLDTAISASWGSGSPFIGFLGEYDALPGIAEDGGPGHGCGHNLLGAASLGAAMALKKYMEKLNLSGTVVFYGCPAEENNGGKVYMARDGCFSELDAALTWHPSDVNAVWEAGTLALNACNFVFKGVTSHAAKSPEAGRSALDGAILMDVGVNYLREHMIQEARIHSVITSGGKTPNVVPAEATICYYVRAPRRDQVEPLFERVVNCAKGAALMTDTTFEIDMIDGLYDYLPNPVLNKVASKIMSELGGPKFDAVDREKAAKLQSSLPEKTVKEAFKKYGATADFLGRELSDVYLPGGGPMAKGKTMAGSTDVGDVSHVVPTIQITTCTMPIGTSLHSWQSNESFGSTIGLKGMNFASQVLALTALELLKDESLLKKAKDAFERDTEGEPYESPLIPGARPKIR</sequence>
<dbReference type="EMBL" id="ABTR02000001">
    <property type="protein sequence ID" value="EFC92471.1"/>
    <property type="molecule type" value="Genomic_DNA"/>
</dbReference>
<evidence type="ECO:0000256" key="1">
    <source>
        <dbReference type="SAM" id="MobiDB-lite"/>
    </source>
</evidence>
<gene>
    <name evidence="3" type="ORF">Dpep_2449</name>
</gene>
<protein>
    <submittedName>
        <fullName evidence="3">Amidohydrolase</fullName>
    </submittedName>
</protein>
<dbReference type="PANTHER" id="PTHR30575:SF0">
    <property type="entry name" value="XAA-ARG DIPEPTIDASE"/>
    <property type="match status" value="1"/>
</dbReference>
<dbReference type="STRING" id="469381.Dpep_2449"/>
<dbReference type="SUPFAM" id="SSF53187">
    <property type="entry name" value="Zn-dependent exopeptidases"/>
    <property type="match status" value="1"/>
</dbReference>
<dbReference type="Gene3D" id="3.30.70.360">
    <property type="match status" value="1"/>
</dbReference>
<dbReference type="InterPro" id="IPR017145">
    <property type="entry name" value="Aminobenzoyl-glu_utiliz_pB"/>
</dbReference>
<dbReference type="GO" id="GO:0071713">
    <property type="term" value="F:para-aminobenzoyl-glutamate hydrolase activity"/>
    <property type="evidence" value="ECO:0007669"/>
    <property type="project" value="TreeGrafter"/>
</dbReference>
<feature type="region of interest" description="Disordered" evidence="1">
    <location>
        <begin position="451"/>
        <end position="474"/>
    </location>
</feature>
<dbReference type="Pfam" id="PF07687">
    <property type="entry name" value="M20_dimer"/>
    <property type="match status" value="1"/>
</dbReference>
<evidence type="ECO:0000313" key="4">
    <source>
        <dbReference type="Proteomes" id="UP000006427"/>
    </source>
</evidence>
<dbReference type="PaxDb" id="469381-Dpep_2449"/>
<evidence type="ECO:0000313" key="3">
    <source>
        <dbReference type="EMBL" id="EFC92471.1"/>
    </source>
</evidence>
<dbReference type="InterPro" id="IPR036264">
    <property type="entry name" value="Bact_exopeptidase_dim_dom"/>
</dbReference>